<dbReference type="InParanoid" id="A0A1Y1UAT8"/>
<name>A0A1Y1UAT8_9TREE</name>
<accession>A0A1Y1UAT8</accession>
<evidence type="ECO:0000256" key="1">
    <source>
        <dbReference type="SAM" id="MobiDB-lite"/>
    </source>
</evidence>
<protein>
    <submittedName>
        <fullName evidence="2">Uncharacterized protein</fullName>
    </submittedName>
</protein>
<dbReference type="GeneID" id="33553765"/>
<sequence length="306" mass="34341">MSEGGTGWTLATGSDSLKVSSASDNNDNGQGSEDPSKTSLSKREGKKPKRDDETPTFRALKHFKELCAGIESEYNASLANAEGPIDLSHLNILTTEAFRFAETKLSEFDLTTMTMLKTFPHIADSVLERALDIQGITSQMDMETRKLLLYNALREVAYAADQQGSQREAQWHRLSELGMDDFTLEGLMMDYDQTQGIEASEAVEEIVNEAESYRSLIPDIFGDHEMTRELCVEIFSITETPDDLGPWLTKSLDDEEQKTLLELGRMSNVVAKLPEELQRSQTYFSEGRQQEYRRLSLRARLSGQGS</sequence>
<feature type="compositionally biased region" description="Polar residues" evidence="1">
    <location>
        <begin position="9"/>
        <end position="39"/>
    </location>
</feature>
<dbReference type="AlphaFoldDB" id="A0A1Y1UAT8"/>
<reference evidence="2 3" key="1">
    <citation type="submission" date="2017-03" db="EMBL/GenBank/DDBJ databases">
        <title>Widespread Adenine N6-methylation of Active Genes in Fungi.</title>
        <authorList>
            <consortium name="DOE Joint Genome Institute"/>
            <person name="Mondo S.J."/>
            <person name="Dannebaum R.O."/>
            <person name="Kuo R.C."/>
            <person name="Louie K.B."/>
            <person name="Bewick A.J."/>
            <person name="Labutti K."/>
            <person name="Haridas S."/>
            <person name="Kuo A."/>
            <person name="Salamov A."/>
            <person name="Ahrendt S.R."/>
            <person name="Lau R."/>
            <person name="Bowen B.P."/>
            <person name="Lipzen A."/>
            <person name="Sullivan W."/>
            <person name="Andreopoulos W.B."/>
            <person name="Clum A."/>
            <person name="Lindquist E."/>
            <person name="Daum C."/>
            <person name="Northen T.R."/>
            <person name="Ramamoorthy G."/>
            <person name="Schmitz R.J."/>
            <person name="Gryganskyi A."/>
            <person name="Culley D."/>
            <person name="Magnuson J."/>
            <person name="James T.Y."/>
            <person name="O'Malley M.A."/>
            <person name="Stajich J.E."/>
            <person name="Spatafora J.W."/>
            <person name="Visel A."/>
            <person name="Grigoriev I.V."/>
        </authorList>
    </citation>
    <scope>NUCLEOTIDE SEQUENCE [LARGE SCALE GENOMIC DNA]</scope>
    <source>
        <strain evidence="2 3">NRRL Y-17943</strain>
    </source>
</reference>
<dbReference type="Proteomes" id="UP000193218">
    <property type="component" value="Unassembled WGS sequence"/>
</dbReference>
<evidence type="ECO:0000313" key="2">
    <source>
        <dbReference type="EMBL" id="ORX35161.1"/>
    </source>
</evidence>
<evidence type="ECO:0000313" key="3">
    <source>
        <dbReference type="Proteomes" id="UP000193218"/>
    </source>
</evidence>
<keyword evidence="3" id="KW-1185">Reference proteome</keyword>
<dbReference type="EMBL" id="NBSH01000012">
    <property type="protein sequence ID" value="ORX35161.1"/>
    <property type="molecule type" value="Genomic_DNA"/>
</dbReference>
<feature type="region of interest" description="Disordered" evidence="1">
    <location>
        <begin position="1"/>
        <end position="55"/>
    </location>
</feature>
<comment type="caution">
    <text evidence="2">The sequence shown here is derived from an EMBL/GenBank/DDBJ whole genome shotgun (WGS) entry which is preliminary data.</text>
</comment>
<gene>
    <name evidence="2" type="ORF">BD324DRAFT_121060</name>
</gene>
<organism evidence="2 3">
    <name type="scientific">Kockovaella imperatae</name>
    <dbReference type="NCBI Taxonomy" id="4999"/>
    <lineage>
        <taxon>Eukaryota</taxon>
        <taxon>Fungi</taxon>
        <taxon>Dikarya</taxon>
        <taxon>Basidiomycota</taxon>
        <taxon>Agaricomycotina</taxon>
        <taxon>Tremellomycetes</taxon>
        <taxon>Tremellales</taxon>
        <taxon>Cuniculitremaceae</taxon>
        <taxon>Kockovaella</taxon>
    </lineage>
</organism>
<dbReference type="RefSeq" id="XP_021869377.1">
    <property type="nucleotide sequence ID" value="XM_022011957.1"/>
</dbReference>
<proteinExistence type="predicted"/>